<feature type="region of interest" description="Disordered" evidence="6">
    <location>
        <begin position="30"/>
        <end position="50"/>
    </location>
</feature>
<reference evidence="8" key="1">
    <citation type="submission" date="2021-01" db="EMBL/GenBank/DDBJ databases">
        <authorList>
            <person name="Corre E."/>
            <person name="Pelletier E."/>
            <person name="Niang G."/>
            <person name="Scheremetjew M."/>
            <person name="Finn R."/>
            <person name="Kale V."/>
            <person name="Holt S."/>
            <person name="Cochrane G."/>
            <person name="Meng A."/>
            <person name="Brown T."/>
            <person name="Cohen L."/>
        </authorList>
    </citation>
    <scope>NUCLEOTIDE SEQUENCE</scope>
    <source>
        <strain evidence="8">CCMP2329</strain>
    </source>
</reference>
<dbReference type="SUPFAM" id="SSF55040">
    <property type="entry name" value="Molybdenum cofactor biosynthesis protein C, MoaC"/>
    <property type="match status" value="1"/>
</dbReference>
<comment type="catalytic activity">
    <reaction evidence="1">
        <text>(8S)-3',8-cyclo-7,8-dihydroguanosine 5'-triphosphate = cyclic pyranopterin phosphate + diphosphate</text>
        <dbReference type="Rhea" id="RHEA:49580"/>
        <dbReference type="ChEBI" id="CHEBI:33019"/>
        <dbReference type="ChEBI" id="CHEBI:59648"/>
        <dbReference type="ChEBI" id="CHEBI:131766"/>
        <dbReference type="EC" id="4.6.1.17"/>
    </reaction>
</comment>
<comment type="pathway">
    <text evidence="2">Cofactor biosynthesis; molybdopterin biosynthesis.</text>
</comment>
<dbReference type="InterPro" id="IPR023045">
    <property type="entry name" value="MoaC"/>
</dbReference>
<evidence type="ECO:0000256" key="4">
    <source>
        <dbReference type="ARBA" id="ARBA00023150"/>
    </source>
</evidence>
<evidence type="ECO:0000256" key="1">
    <source>
        <dbReference type="ARBA" id="ARBA00001637"/>
    </source>
</evidence>
<dbReference type="InterPro" id="IPR036522">
    <property type="entry name" value="MoaC_sf"/>
</dbReference>
<organism evidence="8">
    <name type="scientific">Picochlorum oklahomense</name>
    <dbReference type="NCBI Taxonomy" id="249345"/>
    <lineage>
        <taxon>Eukaryota</taxon>
        <taxon>Viridiplantae</taxon>
        <taxon>Chlorophyta</taxon>
        <taxon>core chlorophytes</taxon>
        <taxon>Trebouxiophyceae</taxon>
        <taxon>Trebouxiophyceae incertae sedis</taxon>
        <taxon>Picochlorum</taxon>
    </lineage>
</organism>
<dbReference type="InterPro" id="IPR047594">
    <property type="entry name" value="MoaC_bact/euk"/>
</dbReference>
<dbReference type="PANTHER" id="PTHR22960:SF29">
    <property type="entry name" value="CYCLIC PYRANOPTERIN MONOPHOSPHATE SYNTHASE"/>
    <property type="match status" value="1"/>
</dbReference>
<name>A0A7S1GG98_9CHLO</name>
<evidence type="ECO:0000313" key="8">
    <source>
        <dbReference type="EMBL" id="CAD8928502.1"/>
    </source>
</evidence>
<feature type="region of interest" description="Disordered" evidence="6">
    <location>
        <begin position="63"/>
        <end position="117"/>
    </location>
</feature>
<dbReference type="InterPro" id="IPR002820">
    <property type="entry name" value="Mopterin_CF_biosynth-C_dom"/>
</dbReference>
<dbReference type="NCBIfam" id="TIGR00581">
    <property type="entry name" value="moaC"/>
    <property type="match status" value="1"/>
</dbReference>
<dbReference type="AlphaFoldDB" id="A0A7S1GG98"/>
<evidence type="ECO:0000256" key="6">
    <source>
        <dbReference type="SAM" id="MobiDB-lite"/>
    </source>
</evidence>
<dbReference type="EMBL" id="HBFV01001228">
    <property type="protein sequence ID" value="CAD8928502.1"/>
    <property type="molecule type" value="Transcribed_RNA"/>
</dbReference>
<evidence type="ECO:0000256" key="5">
    <source>
        <dbReference type="ARBA" id="ARBA00023239"/>
    </source>
</evidence>
<protein>
    <recommendedName>
        <fullName evidence="3">cyclic pyranopterin monophosphate synthase</fullName>
        <ecNumber evidence="3">4.6.1.17</ecNumber>
    </recommendedName>
</protein>
<dbReference type="InterPro" id="IPR050105">
    <property type="entry name" value="MoCo_biosynth_MoaA/MoaC"/>
</dbReference>
<sequence length="255" mass="26992">MLRYCCIRGKQSIASLLELQKTCSSTGYSTLDGHHHSHRHDQTSVSSTSDDINADMERIFGSPVSIPDSFSSSPTASGMPESSSPSSSSSVAGSRQLTHTDPDTGKATMVDVSHKSSTARSATATAKVILGKEAFQLVHDNHVSKKGDVLTVSQLAGIMGAKQTSQLIPLCHPILLSDVSVSLTLDEDALSVGIWAQATTVGPTGVEMEALTAASVAALTVYDMCKAASKMIEITDIRLVEKKGGKSGHWKRRHL</sequence>
<keyword evidence="5" id="KW-0456">Lyase</keyword>
<feature type="compositionally biased region" description="Low complexity" evidence="6">
    <location>
        <begin position="63"/>
        <end position="90"/>
    </location>
</feature>
<dbReference type="HAMAP" id="MF_01224_B">
    <property type="entry name" value="MoaC_B"/>
    <property type="match status" value="1"/>
</dbReference>
<dbReference type="GO" id="GO:0061799">
    <property type="term" value="F:cyclic pyranopterin monophosphate synthase activity"/>
    <property type="evidence" value="ECO:0007669"/>
    <property type="project" value="UniProtKB-EC"/>
</dbReference>
<evidence type="ECO:0000256" key="3">
    <source>
        <dbReference type="ARBA" id="ARBA00012575"/>
    </source>
</evidence>
<accession>A0A7S1GG98</accession>
<dbReference type="CDD" id="cd01420">
    <property type="entry name" value="MoaC_PE"/>
    <property type="match status" value="1"/>
</dbReference>
<dbReference type="PANTHER" id="PTHR22960">
    <property type="entry name" value="MOLYBDOPTERIN COFACTOR SYNTHESIS PROTEIN A"/>
    <property type="match status" value="1"/>
</dbReference>
<evidence type="ECO:0000259" key="7">
    <source>
        <dbReference type="Pfam" id="PF01967"/>
    </source>
</evidence>
<keyword evidence="4" id="KW-0501">Molybdenum cofactor biosynthesis</keyword>
<proteinExistence type="inferred from homology"/>
<dbReference type="NCBIfam" id="NF006870">
    <property type="entry name" value="PRK09364.1"/>
    <property type="match status" value="1"/>
</dbReference>
<dbReference type="GO" id="GO:0006777">
    <property type="term" value="P:Mo-molybdopterin cofactor biosynthetic process"/>
    <property type="evidence" value="ECO:0007669"/>
    <property type="project" value="UniProtKB-KW"/>
</dbReference>
<dbReference type="Pfam" id="PF01967">
    <property type="entry name" value="MoaC"/>
    <property type="match status" value="1"/>
</dbReference>
<dbReference type="Gene3D" id="3.30.70.640">
    <property type="entry name" value="Molybdopterin cofactor biosynthesis C (MoaC) domain"/>
    <property type="match status" value="1"/>
</dbReference>
<evidence type="ECO:0000256" key="2">
    <source>
        <dbReference type="ARBA" id="ARBA00005046"/>
    </source>
</evidence>
<gene>
    <name evidence="8" type="ORF">POKL1161_LOCUS855</name>
</gene>
<dbReference type="UniPathway" id="UPA00344"/>
<dbReference type="EC" id="4.6.1.17" evidence="3"/>
<feature type="domain" description="Molybdopterin cofactor biosynthesis C (MoaC)" evidence="7">
    <location>
        <begin position="109"/>
        <end position="245"/>
    </location>
</feature>